<organism evidence="11">
    <name type="scientific">Oppiella nova</name>
    <dbReference type="NCBI Taxonomy" id="334625"/>
    <lineage>
        <taxon>Eukaryota</taxon>
        <taxon>Metazoa</taxon>
        <taxon>Ecdysozoa</taxon>
        <taxon>Arthropoda</taxon>
        <taxon>Chelicerata</taxon>
        <taxon>Arachnida</taxon>
        <taxon>Acari</taxon>
        <taxon>Acariformes</taxon>
        <taxon>Sarcoptiformes</taxon>
        <taxon>Oribatida</taxon>
        <taxon>Brachypylina</taxon>
        <taxon>Oppioidea</taxon>
        <taxon>Oppiidae</taxon>
        <taxon>Oppiella</taxon>
    </lineage>
</organism>
<dbReference type="Gene3D" id="1.10.287.70">
    <property type="match status" value="1"/>
</dbReference>
<feature type="transmembrane region" description="Helical" evidence="9">
    <location>
        <begin position="15"/>
        <end position="35"/>
    </location>
</feature>
<evidence type="ECO:0000313" key="11">
    <source>
        <dbReference type="EMBL" id="CAD7652942.1"/>
    </source>
</evidence>
<keyword evidence="6 9" id="KW-0472">Membrane</keyword>
<feature type="domain" description="Potassium channel" evidence="10">
    <location>
        <begin position="15"/>
        <end position="72"/>
    </location>
</feature>
<dbReference type="EMBL" id="CAJPVJ010006091">
    <property type="protein sequence ID" value="CAG2170129.1"/>
    <property type="molecule type" value="Genomic_DNA"/>
</dbReference>
<evidence type="ECO:0000256" key="1">
    <source>
        <dbReference type="ARBA" id="ARBA00004141"/>
    </source>
</evidence>
<keyword evidence="7 8" id="KW-0407">Ion channel</keyword>
<keyword evidence="2 8" id="KW-0813">Transport</keyword>
<dbReference type="PRINTS" id="PR01333">
    <property type="entry name" value="2POREKCHANEL"/>
</dbReference>
<sequence>MPNPSKDDTNDEDSLQWNFFGALLYSIIVITTIGYGNIAPKTKIGKIVTILYAIVGIPLMLLFLSNIGDAMANSFKFLYWKVCCILCVAPKKHRRRHRHRSRKQKHVHRITMQSLASGVDNSVVVNEPAPQYQSLPRMTTVANRQSHRASSERNLAAVPIICNMYALQENGFMENSIDQNTGAYDPYTSRPFSTLPRNLGLSPIGNSIAFQSTVPHQREADESDYYSDESIESDSEIRDIPNVPITLCLALVVGYICGGGFLFQFLEMWTFLDASYFSFVTLTTIGFGDLVPGTAVFSREDAQTILGICALYLLFGMALLAMSFNLVKEEVTKKIRFIGKRIGILTNDESDYDSD</sequence>
<evidence type="ECO:0000256" key="9">
    <source>
        <dbReference type="SAM" id="Phobius"/>
    </source>
</evidence>
<keyword evidence="5 8" id="KW-0406">Ion transport</keyword>
<keyword evidence="12" id="KW-1185">Reference proteome</keyword>
<accession>A0A7R9M3L1</accession>
<name>A0A7R9M3L1_9ACAR</name>
<reference evidence="11" key="1">
    <citation type="submission" date="2020-11" db="EMBL/GenBank/DDBJ databases">
        <authorList>
            <person name="Tran Van P."/>
        </authorList>
    </citation>
    <scope>NUCLEOTIDE SEQUENCE</scope>
</reference>
<dbReference type="Pfam" id="PF07885">
    <property type="entry name" value="Ion_trans_2"/>
    <property type="match status" value="2"/>
</dbReference>
<proteinExistence type="inferred from homology"/>
<protein>
    <recommendedName>
        <fullName evidence="10">Potassium channel domain-containing protein</fullName>
    </recommendedName>
</protein>
<dbReference type="GO" id="GO:0030322">
    <property type="term" value="P:stabilization of membrane potential"/>
    <property type="evidence" value="ECO:0007669"/>
    <property type="project" value="TreeGrafter"/>
</dbReference>
<comment type="subcellular location">
    <subcellularLocation>
        <location evidence="1">Membrane</location>
        <topology evidence="1">Multi-pass membrane protein</topology>
    </subcellularLocation>
</comment>
<dbReference type="GO" id="GO:0022841">
    <property type="term" value="F:potassium ion leak channel activity"/>
    <property type="evidence" value="ECO:0007669"/>
    <property type="project" value="TreeGrafter"/>
</dbReference>
<dbReference type="Proteomes" id="UP000728032">
    <property type="component" value="Unassembled WGS sequence"/>
</dbReference>
<feature type="domain" description="Potassium channel" evidence="10">
    <location>
        <begin position="251"/>
        <end position="331"/>
    </location>
</feature>
<evidence type="ECO:0000256" key="7">
    <source>
        <dbReference type="ARBA" id="ARBA00023303"/>
    </source>
</evidence>
<dbReference type="OrthoDB" id="297496at2759"/>
<evidence type="ECO:0000256" key="2">
    <source>
        <dbReference type="ARBA" id="ARBA00022448"/>
    </source>
</evidence>
<dbReference type="GO" id="GO:0005886">
    <property type="term" value="C:plasma membrane"/>
    <property type="evidence" value="ECO:0007669"/>
    <property type="project" value="TreeGrafter"/>
</dbReference>
<evidence type="ECO:0000256" key="6">
    <source>
        <dbReference type="ARBA" id="ARBA00023136"/>
    </source>
</evidence>
<dbReference type="InterPro" id="IPR003280">
    <property type="entry name" value="2pore_dom_K_chnl"/>
</dbReference>
<dbReference type="InterPro" id="IPR013099">
    <property type="entry name" value="K_chnl_dom"/>
</dbReference>
<keyword evidence="3 8" id="KW-0812">Transmembrane</keyword>
<evidence type="ECO:0000313" key="12">
    <source>
        <dbReference type="Proteomes" id="UP000728032"/>
    </source>
</evidence>
<dbReference type="AlphaFoldDB" id="A0A7R9M3L1"/>
<evidence type="ECO:0000256" key="5">
    <source>
        <dbReference type="ARBA" id="ARBA00023065"/>
    </source>
</evidence>
<evidence type="ECO:0000259" key="10">
    <source>
        <dbReference type="Pfam" id="PF07885"/>
    </source>
</evidence>
<keyword evidence="4 9" id="KW-1133">Transmembrane helix</keyword>
<dbReference type="EMBL" id="OC920916">
    <property type="protein sequence ID" value="CAD7652942.1"/>
    <property type="molecule type" value="Genomic_DNA"/>
</dbReference>
<evidence type="ECO:0000256" key="3">
    <source>
        <dbReference type="ARBA" id="ARBA00022692"/>
    </source>
</evidence>
<comment type="similarity">
    <text evidence="8">Belongs to the two pore domain potassium channel (TC 1.A.1.8) family.</text>
</comment>
<feature type="transmembrane region" description="Helical" evidence="9">
    <location>
        <begin position="245"/>
        <end position="266"/>
    </location>
</feature>
<gene>
    <name evidence="11" type="ORF">ONB1V03_LOCUS9600</name>
</gene>
<feature type="transmembrane region" description="Helical" evidence="9">
    <location>
        <begin position="305"/>
        <end position="327"/>
    </location>
</feature>
<dbReference type="SUPFAM" id="SSF81324">
    <property type="entry name" value="Voltage-gated potassium channels"/>
    <property type="match status" value="2"/>
</dbReference>
<dbReference type="PANTHER" id="PTHR11003">
    <property type="entry name" value="POTASSIUM CHANNEL, SUBFAMILY K"/>
    <property type="match status" value="1"/>
</dbReference>
<feature type="transmembrane region" description="Helical" evidence="9">
    <location>
        <begin position="47"/>
        <end position="65"/>
    </location>
</feature>
<feature type="transmembrane region" description="Helical" evidence="9">
    <location>
        <begin position="77"/>
        <end position="93"/>
    </location>
</feature>
<dbReference type="PANTHER" id="PTHR11003:SF334">
    <property type="entry name" value="FI03418P"/>
    <property type="match status" value="1"/>
</dbReference>
<evidence type="ECO:0000256" key="4">
    <source>
        <dbReference type="ARBA" id="ARBA00022989"/>
    </source>
</evidence>
<evidence type="ECO:0000256" key="8">
    <source>
        <dbReference type="RuleBase" id="RU003857"/>
    </source>
</evidence>
<dbReference type="GO" id="GO:0015271">
    <property type="term" value="F:outward rectifier potassium channel activity"/>
    <property type="evidence" value="ECO:0007669"/>
    <property type="project" value="TreeGrafter"/>
</dbReference>